<comment type="caution">
    <text evidence="1">The sequence shown here is derived from an EMBL/GenBank/DDBJ whole genome shotgun (WGS) entry which is preliminary data.</text>
</comment>
<protein>
    <submittedName>
        <fullName evidence="1">Uncharacterized protein</fullName>
    </submittedName>
</protein>
<accession>A0A4Y2IW37</accession>
<dbReference type="OrthoDB" id="10022108at2759"/>
<evidence type="ECO:0000313" key="1">
    <source>
        <dbReference type="EMBL" id="GBM81804.1"/>
    </source>
</evidence>
<name>A0A4Y2IW37_ARAVE</name>
<dbReference type="AlphaFoldDB" id="A0A4Y2IW37"/>
<dbReference type="EMBL" id="BGPR01002969">
    <property type="protein sequence ID" value="GBM81804.1"/>
    <property type="molecule type" value="Genomic_DNA"/>
</dbReference>
<dbReference type="Proteomes" id="UP000499080">
    <property type="component" value="Unassembled WGS sequence"/>
</dbReference>
<organism evidence="1 2">
    <name type="scientific">Araneus ventricosus</name>
    <name type="common">Orbweaver spider</name>
    <name type="synonym">Epeira ventricosa</name>
    <dbReference type="NCBI Taxonomy" id="182803"/>
    <lineage>
        <taxon>Eukaryota</taxon>
        <taxon>Metazoa</taxon>
        <taxon>Ecdysozoa</taxon>
        <taxon>Arthropoda</taxon>
        <taxon>Chelicerata</taxon>
        <taxon>Arachnida</taxon>
        <taxon>Araneae</taxon>
        <taxon>Araneomorphae</taxon>
        <taxon>Entelegynae</taxon>
        <taxon>Araneoidea</taxon>
        <taxon>Araneidae</taxon>
        <taxon>Araneus</taxon>
    </lineage>
</organism>
<gene>
    <name evidence="1" type="ORF">AVEN_145970_1</name>
</gene>
<proteinExistence type="predicted"/>
<reference evidence="1 2" key="1">
    <citation type="journal article" date="2019" name="Sci. Rep.">
        <title>Orb-weaving spider Araneus ventricosus genome elucidates the spidroin gene catalogue.</title>
        <authorList>
            <person name="Kono N."/>
            <person name="Nakamura H."/>
            <person name="Ohtoshi R."/>
            <person name="Moran D.A.P."/>
            <person name="Shinohara A."/>
            <person name="Yoshida Y."/>
            <person name="Fujiwara M."/>
            <person name="Mori M."/>
            <person name="Tomita M."/>
            <person name="Arakawa K."/>
        </authorList>
    </citation>
    <scope>NUCLEOTIDE SEQUENCE [LARGE SCALE GENOMIC DNA]</scope>
</reference>
<sequence length="227" mass="25111">MNNNIDVISSAQFIISCINKICVPSTSQSVSKKPALLLHSVHDSSIEIPVILSEAIPSSDYDIHNIRPISKSGFVITLNSEDDTIKLSTAIQKIPDISSKVTIKNPGKRHLSMILYNVPSNISDEEIQSHLQTNKCPLKIRFQFKGRLTNTRNLVFETPAAEFHKLKNIKKVPIKCIILVNFTTSSAATSVSPSDIQRRTADTTSLHVLIVPDTTELKNVPLITIFV</sequence>
<evidence type="ECO:0000313" key="2">
    <source>
        <dbReference type="Proteomes" id="UP000499080"/>
    </source>
</evidence>
<keyword evidence="2" id="KW-1185">Reference proteome</keyword>